<protein>
    <submittedName>
        <fullName evidence="1">Retropepsin-like domain-containing protein</fullName>
    </submittedName>
</protein>
<dbReference type="InterPro" id="IPR021109">
    <property type="entry name" value="Peptidase_aspartic_dom_sf"/>
</dbReference>
<evidence type="ECO:0000313" key="1">
    <source>
        <dbReference type="EMBL" id="BCS86556.1"/>
    </source>
</evidence>
<reference evidence="1 2" key="1">
    <citation type="journal article" date="2022" name="Int. J. Syst. Evol. Microbiol.">
        <title>Prevotella herbatica sp. nov., a plant polysaccharide-decomposing anaerobic bacterium isolated from a methanogenic reactor.</title>
        <authorList>
            <person name="Uek A."/>
            <person name="Tonouchi A."/>
            <person name="Kaku N."/>
            <person name="Ueki K."/>
        </authorList>
    </citation>
    <scope>NUCLEOTIDE SEQUENCE [LARGE SCALE GENOMIC DNA]</scope>
    <source>
        <strain evidence="1 2">WR041</strain>
    </source>
</reference>
<keyword evidence="2" id="KW-1185">Reference proteome</keyword>
<proteinExistence type="predicted"/>
<dbReference type="Proteomes" id="UP001319045">
    <property type="component" value="Chromosome"/>
</dbReference>
<organism evidence="1 2">
    <name type="scientific">Prevotella herbatica</name>
    <dbReference type="NCBI Taxonomy" id="2801997"/>
    <lineage>
        <taxon>Bacteria</taxon>
        <taxon>Pseudomonadati</taxon>
        <taxon>Bacteroidota</taxon>
        <taxon>Bacteroidia</taxon>
        <taxon>Bacteroidales</taxon>
        <taxon>Prevotellaceae</taxon>
        <taxon>Prevotella</taxon>
    </lineage>
</organism>
<dbReference type="InterPro" id="IPR001969">
    <property type="entry name" value="Aspartic_peptidase_AS"/>
</dbReference>
<gene>
    <name evidence="1" type="ORF">prwr041_24490</name>
</gene>
<accession>A0ABN6ENM3</accession>
<dbReference type="Pfam" id="PF13650">
    <property type="entry name" value="Asp_protease_2"/>
    <property type="match status" value="1"/>
</dbReference>
<dbReference type="Gene3D" id="2.40.70.10">
    <property type="entry name" value="Acid Proteases"/>
    <property type="match status" value="2"/>
</dbReference>
<sequence length="286" mass="32580">MLNLNFRYLLFILFASQILGLKAQTPLTITNHWMFIGVTVSHQETSHNVQGIIDTGASICLIDSTFAVDSCHIKIALSNATIGNTSGKRINSFRINLDSISMGDRVYSNVCCYVVDLAGRLKQYAPKFIIGGDVLKRDLWGFDLNQNVMKRYETVPANIKRTLSWKNHEDYSDAALNSIYFEGKISGKKTRVFFDTGSRKNELPEYFKVLPTKKIEIESANIADKLTLKEEKLCENTPVEIAEDKYLVNFFITSKAINKYPRINTDFLLGKIFLLNYKKKCLYILN</sequence>
<dbReference type="PROSITE" id="PS00141">
    <property type="entry name" value="ASP_PROTEASE"/>
    <property type="match status" value="1"/>
</dbReference>
<name>A0ABN6ENM3_9BACT</name>
<evidence type="ECO:0000313" key="2">
    <source>
        <dbReference type="Proteomes" id="UP001319045"/>
    </source>
</evidence>
<dbReference type="SUPFAM" id="SSF50630">
    <property type="entry name" value="Acid proteases"/>
    <property type="match status" value="1"/>
</dbReference>
<dbReference type="RefSeq" id="WP_237072244.1">
    <property type="nucleotide sequence ID" value="NZ_AP024484.1"/>
</dbReference>
<dbReference type="EMBL" id="AP024484">
    <property type="protein sequence ID" value="BCS86556.1"/>
    <property type="molecule type" value="Genomic_DNA"/>
</dbReference>